<organism evidence="1 2">
    <name type="scientific">Bacillus glycinifermentans</name>
    <dbReference type="NCBI Taxonomy" id="1664069"/>
    <lineage>
        <taxon>Bacteria</taxon>
        <taxon>Bacillati</taxon>
        <taxon>Bacillota</taxon>
        <taxon>Bacilli</taxon>
        <taxon>Bacillales</taxon>
        <taxon>Bacillaceae</taxon>
        <taxon>Bacillus</taxon>
    </lineage>
</organism>
<evidence type="ECO:0008006" key="3">
    <source>
        <dbReference type="Google" id="ProtNLM"/>
    </source>
</evidence>
<gene>
    <name evidence="1" type="ORF">P8828_15270</name>
</gene>
<name>A0ABU6H587_9BACI</name>
<accession>A0ABU6H587</accession>
<protein>
    <recommendedName>
        <fullName evidence="3">DUF4240 domain-containing protein</fullName>
    </recommendedName>
</protein>
<proteinExistence type="predicted"/>
<evidence type="ECO:0000313" key="2">
    <source>
        <dbReference type="Proteomes" id="UP001341297"/>
    </source>
</evidence>
<dbReference type="RefSeq" id="WP_232517632.1">
    <property type="nucleotide sequence ID" value="NZ_CP023481.1"/>
</dbReference>
<comment type="caution">
    <text evidence="1">The sequence shown here is derived from an EMBL/GenBank/DDBJ whole genome shotgun (WGS) entry which is preliminary data.</text>
</comment>
<dbReference type="EMBL" id="JARRTL010000014">
    <property type="protein sequence ID" value="MEC0486165.1"/>
    <property type="molecule type" value="Genomic_DNA"/>
</dbReference>
<dbReference type="Proteomes" id="UP001341297">
    <property type="component" value="Unassembled WGS sequence"/>
</dbReference>
<reference evidence="1 2" key="1">
    <citation type="submission" date="2023-03" db="EMBL/GenBank/DDBJ databases">
        <title>Agriculturally important microbes genome sequencing.</title>
        <authorList>
            <person name="Dunlap C."/>
        </authorList>
    </citation>
    <scope>NUCLEOTIDE SEQUENCE [LARGE SCALE GENOMIC DNA]</scope>
    <source>
        <strain evidence="1 2">CBP-3203</strain>
    </source>
</reference>
<evidence type="ECO:0000313" key="1">
    <source>
        <dbReference type="EMBL" id="MEC0486165.1"/>
    </source>
</evidence>
<keyword evidence="2" id="KW-1185">Reference proteome</keyword>
<sequence length="190" mass="22229">MSIREWFKLESNYEETKVNVSVDRMLTLCRDALNKYFSIRKSKDITELVKIAYEENNHESLDETFLKWILEKGLPRLQKINFNKLPDNEQFIAMVEYDEYVLSCEMDFSDPEEVRSCIISFVNSLPEYIASSREVSASYEEDYYPQENKKYDYRVIASYTIEEKALKTSISGSAINADPFFIGGTLYECA</sequence>